<dbReference type="GO" id="GO:0008764">
    <property type="term" value="F:UDP-N-acetylmuramoylalanine-D-glutamate ligase activity"/>
    <property type="evidence" value="ECO:0007669"/>
    <property type="project" value="UniProtKB-EC"/>
</dbReference>
<evidence type="ECO:0000256" key="14">
    <source>
        <dbReference type="ARBA" id="ARBA00023306"/>
    </source>
</evidence>
<evidence type="ECO:0000256" key="9">
    <source>
        <dbReference type="ARBA" id="ARBA00022618"/>
    </source>
</evidence>
<evidence type="ECO:0000256" key="2">
    <source>
        <dbReference type="ARBA" id="ARBA00004496"/>
    </source>
</evidence>
<keyword evidence="7 19" id="KW-0963">Cytoplasm</keyword>
<evidence type="ECO:0000256" key="3">
    <source>
        <dbReference type="ARBA" id="ARBA00004752"/>
    </source>
</evidence>
<dbReference type="Proteomes" id="UP001481872">
    <property type="component" value="Unassembled WGS sequence"/>
</dbReference>
<organism evidence="23 24">
    <name type="scientific">Aedoeadaptatus acetigenes</name>
    <dbReference type="NCBI Taxonomy" id="2981723"/>
    <lineage>
        <taxon>Bacteria</taxon>
        <taxon>Bacillati</taxon>
        <taxon>Bacillota</taxon>
        <taxon>Tissierellia</taxon>
        <taxon>Tissierellales</taxon>
        <taxon>Peptoniphilaceae</taxon>
        <taxon>Aedoeadaptatus</taxon>
    </lineage>
</organism>
<evidence type="ECO:0000256" key="17">
    <source>
        <dbReference type="ARBA" id="ARBA00032324"/>
    </source>
</evidence>
<dbReference type="InterPro" id="IPR036615">
    <property type="entry name" value="Mur_ligase_C_dom_sf"/>
</dbReference>
<proteinExistence type="inferred from homology"/>
<evidence type="ECO:0000256" key="1">
    <source>
        <dbReference type="ARBA" id="ARBA00002734"/>
    </source>
</evidence>
<keyword evidence="11 19" id="KW-0067">ATP-binding</keyword>
<keyword evidence="13 19" id="KW-0573">Peptidoglycan synthesis</keyword>
<evidence type="ECO:0000256" key="10">
    <source>
        <dbReference type="ARBA" id="ARBA00022741"/>
    </source>
</evidence>
<keyword evidence="9 19" id="KW-0132">Cell division</keyword>
<feature type="binding site" evidence="19">
    <location>
        <begin position="100"/>
        <end position="106"/>
    </location>
    <ligand>
        <name>ATP</name>
        <dbReference type="ChEBI" id="CHEBI:30616"/>
    </ligand>
</feature>
<evidence type="ECO:0000256" key="20">
    <source>
        <dbReference type="RuleBase" id="RU003664"/>
    </source>
</evidence>
<dbReference type="SUPFAM" id="SSF51984">
    <property type="entry name" value="MurCD N-terminal domain"/>
    <property type="match status" value="1"/>
</dbReference>
<evidence type="ECO:0000259" key="22">
    <source>
        <dbReference type="Pfam" id="PF08245"/>
    </source>
</evidence>
<name>A0ABV1J4H8_9FIRM</name>
<dbReference type="PANTHER" id="PTHR43692:SF1">
    <property type="entry name" value="UDP-N-ACETYLMURAMOYLALANINE--D-GLUTAMATE LIGASE"/>
    <property type="match status" value="1"/>
</dbReference>
<dbReference type="Gene3D" id="3.40.50.720">
    <property type="entry name" value="NAD(P)-binding Rossmann-like Domain"/>
    <property type="match status" value="1"/>
</dbReference>
<keyword evidence="12 19" id="KW-0133">Cell shape</keyword>
<dbReference type="RefSeq" id="WP_349053251.1">
    <property type="nucleotide sequence ID" value="NZ_JBBNPS010000001.1"/>
</dbReference>
<dbReference type="InterPro" id="IPR004101">
    <property type="entry name" value="Mur_ligase_C"/>
</dbReference>
<keyword evidence="14 19" id="KW-0131">Cell cycle</keyword>
<evidence type="ECO:0000256" key="8">
    <source>
        <dbReference type="ARBA" id="ARBA00022598"/>
    </source>
</evidence>
<keyword evidence="15 19" id="KW-0961">Cell wall biogenesis/degradation</keyword>
<evidence type="ECO:0000256" key="11">
    <source>
        <dbReference type="ARBA" id="ARBA00022840"/>
    </source>
</evidence>
<dbReference type="InterPro" id="IPR036565">
    <property type="entry name" value="Mur-like_cat_sf"/>
</dbReference>
<dbReference type="InterPro" id="IPR013221">
    <property type="entry name" value="Mur_ligase_cen"/>
</dbReference>
<evidence type="ECO:0000259" key="21">
    <source>
        <dbReference type="Pfam" id="PF02875"/>
    </source>
</evidence>
<dbReference type="SUPFAM" id="SSF53244">
    <property type="entry name" value="MurD-like peptide ligases, peptide-binding domain"/>
    <property type="match status" value="1"/>
</dbReference>
<comment type="similarity">
    <text evidence="4 19">Belongs to the MurCDEF family.</text>
</comment>
<feature type="domain" description="Mur ligase C-terminal" evidence="21">
    <location>
        <begin position="297"/>
        <end position="411"/>
    </location>
</feature>
<evidence type="ECO:0000256" key="5">
    <source>
        <dbReference type="ARBA" id="ARBA00012212"/>
    </source>
</evidence>
<protein>
    <recommendedName>
        <fullName evidence="6 19">UDP-N-acetylmuramoylalanine--D-glutamate ligase</fullName>
        <ecNumber evidence="5 19">6.3.2.9</ecNumber>
    </recommendedName>
    <alternativeName>
        <fullName evidence="17 19">D-glutamic acid-adding enzyme</fullName>
    </alternativeName>
    <alternativeName>
        <fullName evidence="16 19">UDP-N-acetylmuramoyl-L-alanyl-D-glutamate synthetase</fullName>
    </alternativeName>
</protein>
<evidence type="ECO:0000256" key="15">
    <source>
        <dbReference type="ARBA" id="ARBA00023316"/>
    </source>
</evidence>
<dbReference type="PANTHER" id="PTHR43692">
    <property type="entry name" value="UDP-N-ACETYLMURAMOYLALANINE--D-GLUTAMATE LIGASE"/>
    <property type="match status" value="1"/>
</dbReference>
<dbReference type="EC" id="6.3.2.9" evidence="5 19"/>
<sequence length="436" mass="48038">MKNKKILIYGLGTTGLSAIDALKDDNSLYVYDDNKGRVDLIEEELPFYDGEDVDFVVKSPGIPLDSGLLPELAEKDVPIISDIEVAYLLSDCENFIAITGTNGKTTTTDLLYHLLIDGGKVAYVGGNIGVGVLPLAKRAKKDDYLVIECSSFQLETTLEFRPKVAILTNVTEDHLDHHKSVEAYRKSKEKVFANQRDEDVLILNIDDPYLAMIGEEADHALVVSTTPVQQDGAYKDQDALYLSYKGEKVFLMNRGDMLLVGDHNVRNALEAALCAYVLGVDVASIKNTLMNYRGVSHRMEFVDTFNGVDYYNDSKGTNPDSTDVALASLSKPIHLLAGGFDKGSDFKSLFEKHAPAIACLYVYGATKAIIKEEALEAGVKEVKEFETMKEAAEAAMDRAGAGEAVLLSPACASWDQFPNYEVRGDEFKQIVRERWS</sequence>
<reference evidence="23 24" key="1">
    <citation type="submission" date="2024-04" db="EMBL/GenBank/DDBJ databases">
        <title>Human intestinal bacterial collection.</title>
        <authorList>
            <person name="Pauvert C."/>
            <person name="Hitch T.C.A."/>
            <person name="Clavel T."/>
        </authorList>
    </citation>
    <scope>NUCLEOTIDE SEQUENCE [LARGE SCALE GENOMIC DNA]</scope>
    <source>
        <strain evidence="23 24">CLA-SR-H026</strain>
    </source>
</reference>
<comment type="catalytic activity">
    <reaction evidence="18 19 20">
        <text>UDP-N-acetyl-alpha-D-muramoyl-L-alanine + D-glutamate + ATP = UDP-N-acetyl-alpha-D-muramoyl-L-alanyl-D-glutamate + ADP + phosphate + H(+)</text>
        <dbReference type="Rhea" id="RHEA:16429"/>
        <dbReference type="ChEBI" id="CHEBI:15378"/>
        <dbReference type="ChEBI" id="CHEBI:29986"/>
        <dbReference type="ChEBI" id="CHEBI:30616"/>
        <dbReference type="ChEBI" id="CHEBI:43474"/>
        <dbReference type="ChEBI" id="CHEBI:83898"/>
        <dbReference type="ChEBI" id="CHEBI:83900"/>
        <dbReference type="ChEBI" id="CHEBI:456216"/>
        <dbReference type="EC" id="6.3.2.9"/>
    </reaction>
</comment>
<keyword evidence="24" id="KW-1185">Reference proteome</keyword>
<evidence type="ECO:0000256" key="19">
    <source>
        <dbReference type="HAMAP-Rule" id="MF_00639"/>
    </source>
</evidence>
<dbReference type="Pfam" id="PF02875">
    <property type="entry name" value="Mur_ligase_C"/>
    <property type="match status" value="1"/>
</dbReference>
<dbReference type="InterPro" id="IPR018109">
    <property type="entry name" value="Folylpolyglutamate_synth_CS"/>
</dbReference>
<accession>A0ABV1J4H8</accession>
<gene>
    <name evidence="19 23" type="primary">murD</name>
    <name evidence="23" type="ORF">AAA081_00690</name>
</gene>
<comment type="caution">
    <text evidence="23">The sequence shown here is derived from an EMBL/GenBank/DDBJ whole genome shotgun (WGS) entry which is preliminary data.</text>
</comment>
<dbReference type="Gene3D" id="3.40.1190.10">
    <property type="entry name" value="Mur-like, catalytic domain"/>
    <property type="match status" value="1"/>
</dbReference>
<evidence type="ECO:0000256" key="16">
    <source>
        <dbReference type="ARBA" id="ARBA00030398"/>
    </source>
</evidence>
<evidence type="ECO:0000256" key="4">
    <source>
        <dbReference type="ARBA" id="ARBA00010416"/>
    </source>
</evidence>
<dbReference type="HAMAP" id="MF_00639">
    <property type="entry name" value="MurD"/>
    <property type="match status" value="1"/>
</dbReference>
<dbReference type="NCBIfam" id="TIGR01087">
    <property type="entry name" value="murD"/>
    <property type="match status" value="1"/>
</dbReference>
<feature type="domain" description="Mur ligase central" evidence="22">
    <location>
        <begin position="98"/>
        <end position="274"/>
    </location>
</feature>
<evidence type="ECO:0000256" key="13">
    <source>
        <dbReference type="ARBA" id="ARBA00022984"/>
    </source>
</evidence>
<dbReference type="Gene3D" id="3.90.190.20">
    <property type="entry name" value="Mur ligase, C-terminal domain"/>
    <property type="match status" value="1"/>
</dbReference>
<keyword evidence="10 19" id="KW-0547">Nucleotide-binding</keyword>
<evidence type="ECO:0000256" key="6">
    <source>
        <dbReference type="ARBA" id="ARBA00015655"/>
    </source>
</evidence>
<dbReference type="Pfam" id="PF08245">
    <property type="entry name" value="Mur_ligase_M"/>
    <property type="match status" value="1"/>
</dbReference>
<evidence type="ECO:0000313" key="23">
    <source>
        <dbReference type="EMBL" id="MEQ3352823.1"/>
    </source>
</evidence>
<comment type="subcellular location">
    <subcellularLocation>
        <location evidence="2 19 20">Cytoplasm</location>
    </subcellularLocation>
</comment>
<evidence type="ECO:0000256" key="12">
    <source>
        <dbReference type="ARBA" id="ARBA00022960"/>
    </source>
</evidence>
<evidence type="ECO:0000256" key="18">
    <source>
        <dbReference type="ARBA" id="ARBA00047632"/>
    </source>
</evidence>
<dbReference type="InterPro" id="IPR005762">
    <property type="entry name" value="MurD"/>
</dbReference>
<dbReference type="EMBL" id="JBBNPS010000001">
    <property type="protein sequence ID" value="MEQ3352823.1"/>
    <property type="molecule type" value="Genomic_DNA"/>
</dbReference>
<evidence type="ECO:0000313" key="24">
    <source>
        <dbReference type="Proteomes" id="UP001481872"/>
    </source>
</evidence>
<dbReference type="PROSITE" id="PS01011">
    <property type="entry name" value="FOLYLPOLYGLU_SYNT_1"/>
    <property type="match status" value="1"/>
</dbReference>
<comment type="function">
    <text evidence="1 19 20">Cell wall formation. Catalyzes the addition of glutamate to the nucleotide precursor UDP-N-acetylmuramoyl-L-alanine (UMA).</text>
</comment>
<evidence type="ECO:0000256" key="7">
    <source>
        <dbReference type="ARBA" id="ARBA00022490"/>
    </source>
</evidence>
<keyword evidence="8 19" id="KW-0436">Ligase</keyword>
<comment type="pathway">
    <text evidence="3 19 20">Cell wall biogenesis; peptidoglycan biosynthesis.</text>
</comment>
<dbReference type="SUPFAM" id="SSF53623">
    <property type="entry name" value="MurD-like peptide ligases, catalytic domain"/>
    <property type="match status" value="1"/>
</dbReference>